<accession>A0A8J7HBU6</accession>
<comment type="caution">
    <text evidence="1">The sequence shown here is derived from an EMBL/GenBank/DDBJ whole genome shotgun (WGS) entry which is preliminary data.</text>
</comment>
<dbReference type="AlphaFoldDB" id="A0A8J7HBU6"/>
<sequence>MRLILVEGLPASGKSTIAKIADKVLKRMGIETKLYLEGNLEHPADYDGVAYFNKEEFEQLLYKYSSFIKRIEKFVETKESCYLISYVKAKNSIEDLIPEEFFEEIAKRDIYEMPLELHIKLLTDKWKEFVKVAKNEDVTYIFDCCFIQNPITTSMIRSNSSKEKSFDYIKKLAEIVEECNPIIIYVNQRDIEASFMKVIDERPKEWLSFFINYSTTQGYGKANNLSGLKGTFEVLKARKELEREILGQLAIDKYIIDNSQYSIEGTTKEISDVLKCYYDTKDC</sequence>
<keyword evidence="2" id="KW-1185">Reference proteome</keyword>
<proteinExistence type="predicted"/>
<protein>
    <submittedName>
        <fullName evidence="1">Uncharacterized protein</fullName>
    </submittedName>
</protein>
<gene>
    <name evidence="1" type="ORF">I5677_01850</name>
</gene>
<dbReference type="Proteomes" id="UP000623269">
    <property type="component" value="Unassembled WGS sequence"/>
</dbReference>
<evidence type="ECO:0000313" key="1">
    <source>
        <dbReference type="EMBL" id="MBH1939634.1"/>
    </source>
</evidence>
<reference evidence="1" key="1">
    <citation type="submission" date="2020-12" db="EMBL/GenBank/DDBJ databases">
        <title>M. sibirica DSM 26468T genome.</title>
        <authorList>
            <person name="Thieme N."/>
            <person name="Rettenmaier R."/>
            <person name="Zverlov V."/>
            <person name="Liebl W."/>
        </authorList>
    </citation>
    <scope>NUCLEOTIDE SEQUENCE</scope>
    <source>
        <strain evidence="1">DSM 26468</strain>
    </source>
</reference>
<evidence type="ECO:0000313" key="2">
    <source>
        <dbReference type="Proteomes" id="UP000623269"/>
    </source>
</evidence>
<dbReference type="SUPFAM" id="SSF52540">
    <property type="entry name" value="P-loop containing nucleoside triphosphate hydrolases"/>
    <property type="match status" value="1"/>
</dbReference>
<dbReference type="NCBIfam" id="NF005250">
    <property type="entry name" value="PRK06761.1"/>
    <property type="match status" value="1"/>
</dbReference>
<dbReference type="RefSeq" id="WP_197659869.1">
    <property type="nucleotide sequence ID" value="NZ_JAEAGR010000002.1"/>
</dbReference>
<dbReference type="InterPro" id="IPR027417">
    <property type="entry name" value="P-loop_NTPase"/>
</dbReference>
<name>A0A8J7HBU6_9FIRM</name>
<organism evidence="1 2">
    <name type="scientific">Mobilitalea sibirica</name>
    <dbReference type="NCBI Taxonomy" id="1462919"/>
    <lineage>
        <taxon>Bacteria</taxon>
        <taxon>Bacillati</taxon>
        <taxon>Bacillota</taxon>
        <taxon>Clostridia</taxon>
        <taxon>Lachnospirales</taxon>
        <taxon>Lachnospiraceae</taxon>
        <taxon>Mobilitalea</taxon>
    </lineage>
</organism>
<dbReference type="EMBL" id="JAEAGR010000002">
    <property type="protein sequence ID" value="MBH1939634.1"/>
    <property type="molecule type" value="Genomic_DNA"/>
</dbReference>